<dbReference type="InterPro" id="IPR017871">
    <property type="entry name" value="ABC_transporter-like_CS"/>
</dbReference>
<evidence type="ECO:0000256" key="2">
    <source>
        <dbReference type="ARBA" id="ARBA00022741"/>
    </source>
</evidence>
<dbReference type="GO" id="GO:0005886">
    <property type="term" value="C:plasma membrane"/>
    <property type="evidence" value="ECO:0007669"/>
    <property type="project" value="TreeGrafter"/>
</dbReference>
<evidence type="ECO:0000313" key="7">
    <source>
        <dbReference type="Proteomes" id="UP000320496"/>
    </source>
</evidence>
<dbReference type="EMBL" id="CP036275">
    <property type="protein sequence ID" value="QDU40344.1"/>
    <property type="molecule type" value="Genomic_DNA"/>
</dbReference>
<keyword evidence="7" id="KW-1185">Reference proteome</keyword>
<sequence length="252" mass="27483">MRRPESVVTPPAFILRAPLSDDVTVNETPADLQIRQITKRFSGTAGMLDVLNGVDLDMAPGDAVAVTGPSGSGKSTLLYIVGLLDDPTTGTITITGEEPLKFDTAGQSRFRNRQIGFVFQDHHLLPQLTVLENVLIPTLPLGGADADAETRARQLLERVGLQRRVDHRPAQISGGERQRVAVCRALINQPKLLLADEPTGNLDRKTADAVGSLLLEIAAEQQTMLICVTHSLELAERFPRHYELVDGRLESR</sequence>
<dbReference type="InterPro" id="IPR003439">
    <property type="entry name" value="ABC_transporter-like_ATP-bd"/>
</dbReference>
<keyword evidence="1" id="KW-0813">Transport</keyword>
<dbReference type="Pfam" id="PF00005">
    <property type="entry name" value="ABC_tran"/>
    <property type="match status" value="1"/>
</dbReference>
<dbReference type="PROSITE" id="PS50893">
    <property type="entry name" value="ABC_TRANSPORTER_2"/>
    <property type="match status" value="1"/>
</dbReference>
<dbReference type="GO" id="GO:0022857">
    <property type="term" value="F:transmembrane transporter activity"/>
    <property type="evidence" value="ECO:0007669"/>
    <property type="project" value="TreeGrafter"/>
</dbReference>
<evidence type="ECO:0000256" key="4">
    <source>
        <dbReference type="ARBA" id="ARBA00038388"/>
    </source>
</evidence>
<dbReference type="GO" id="GO:0098796">
    <property type="term" value="C:membrane protein complex"/>
    <property type="evidence" value="ECO:0007669"/>
    <property type="project" value="UniProtKB-ARBA"/>
</dbReference>
<dbReference type="InterPro" id="IPR003593">
    <property type="entry name" value="AAA+_ATPase"/>
</dbReference>
<dbReference type="AlphaFoldDB" id="A0A517ZCX7"/>
<keyword evidence="3 6" id="KW-0067">ATP-binding</keyword>
<dbReference type="GO" id="GO:0005524">
    <property type="term" value="F:ATP binding"/>
    <property type="evidence" value="ECO:0007669"/>
    <property type="project" value="UniProtKB-KW"/>
</dbReference>
<dbReference type="InterPro" id="IPR027417">
    <property type="entry name" value="P-loop_NTPase"/>
</dbReference>
<reference evidence="6 7" key="1">
    <citation type="submission" date="2019-02" db="EMBL/GenBank/DDBJ databases">
        <title>Deep-cultivation of Planctomycetes and their phenomic and genomic characterization uncovers novel biology.</title>
        <authorList>
            <person name="Wiegand S."/>
            <person name="Jogler M."/>
            <person name="Boedeker C."/>
            <person name="Pinto D."/>
            <person name="Vollmers J."/>
            <person name="Rivas-Marin E."/>
            <person name="Kohn T."/>
            <person name="Peeters S.H."/>
            <person name="Heuer A."/>
            <person name="Rast P."/>
            <person name="Oberbeckmann S."/>
            <person name="Bunk B."/>
            <person name="Jeske O."/>
            <person name="Meyerdierks A."/>
            <person name="Storesund J.E."/>
            <person name="Kallscheuer N."/>
            <person name="Luecker S."/>
            <person name="Lage O.M."/>
            <person name="Pohl T."/>
            <person name="Merkel B.J."/>
            <person name="Hornburger P."/>
            <person name="Mueller R.-W."/>
            <person name="Bruemmer F."/>
            <person name="Labrenz M."/>
            <person name="Spormann A.M."/>
            <person name="Op den Camp H."/>
            <person name="Overmann J."/>
            <person name="Amann R."/>
            <person name="Jetten M.S.M."/>
            <person name="Mascher T."/>
            <person name="Medema M.H."/>
            <person name="Devos D.P."/>
            <person name="Kaster A.-K."/>
            <person name="Ovreas L."/>
            <person name="Rohde M."/>
            <person name="Galperin M.Y."/>
            <person name="Jogler C."/>
        </authorList>
    </citation>
    <scope>NUCLEOTIDE SEQUENCE [LARGE SCALE GENOMIC DNA]</scope>
    <source>
        <strain evidence="6 7">Mal4</strain>
    </source>
</reference>
<evidence type="ECO:0000313" key="6">
    <source>
        <dbReference type="EMBL" id="QDU40344.1"/>
    </source>
</evidence>
<dbReference type="InterPro" id="IPR017911">
    <property type="entry name" value="MacB-like_ATP-bd"/>
</dbReference>
<dbReference type="Proteomes" id="UP000320496">
    <property type="component" value="Chromosome"/>
</dbReference>
<organism evidence="6 7">
    <name type="scientific">Maioricimonas rarisocia</name>
    <dbReference type="NCBI Taxonomy" id="2528026"/>
    <lineage>
        <taxon>Bacteria</taxon>
        <taxon>Pseudomonadati</taxon>
        <taxon>Planctomycetota</taxon>
        <taxon>Planctomycetia</taxon>
        <taxon>Planctomycetales</taxon>
        <taxon>Planctomycetaceae</taxon>
        <taxon>Maioricimonas</taxon>
    </lineage>
</organism>
<dbReference type="PANTHER" id="PTHR24220:SF689">
    <property type="entry name" value="LIPOPROTEIN-RELEASING SYSTEM ATP-BINDING PROTEIN LOLD"/>
    <property type="match status" value="1"/>
</dbReference>
<evidence type="ECO:0000256" key="3">
    <source>
        <dbReference type="ARBA" id="ARBA00022840"/>
    </source>
</evidence>
<comment type="similarity">
    <text evidence="4">Belongs to the ABC transporter superfamily. Macrolide exporter (TC 3.A.1.122) family.</text>
</comment>
<dbReference type="SMART" id="SM00382">
    <property type="entry name" value="AAA"/>
    <property type="match status" value="1"/>
</dbReference>
<evidence type="ECO:0000259" key="5">
    <source>
        <dbReference type="PROSITE" id="PS50893"/>
    </source>
</evidence>
<keyword evidence="6" id="KW-0449">Lipoprotein</keyword>
<dbReference type="EC" id="3.6.3.-" evidence="6"/>
<feature type="domain" description="ABC transporter" evidence="5">
    <location>
        <begin position="32"/>
        <end position="252"/>
    </location>
</feature>
<evidence type="ECO:0000256" key="1">
    <source>
        <dbReference type="ARBA" id="ARBA00022448"/>
    </source>
</evidence>
<dbReference type="GO" id="GO:0016887">
    <property type="term" value="F:ATP hydrolysis activity"/>
    <property type="evidence" value="ECO:0007669"/>
    <property type="project" value="InterPro"/>
</dbReference>
<dbReference type="PANTHER" id="PTHR24220">
    <property type="entry name" value="IMPORT ATP-BINDING PROTEIN"/>
    <property type="match status" value="1"/>
</dbReference>
<dbReference type="SUPFAM" id="SSF52540">
    <property type="entry name" value="P-loop containing nucleoside triphosphate hydrolases"/>
    <property type="match status" value="1"/>
</dbReference>
<dbReference type="InterPro" id="IPR015854">
    <property type="entry name" value="ABC_transpr_LolD-like"/>
</dbReference>
<name>A0A517ZCX7_9PLAN</name>
<protein>
    <submittedName>
        <fullName evidence="6">Lipoprotein-releasing system ATP-binding protein LolD</fullName>
        <ecNumber evidence="6">3.6.3.-</ecNumber>
    </submittedName>
</protein>
<accession>A0A517ZCX7</accession>
<proteinExistence type="inferred from homology"/>
<dbReference type="CDD" id="cd03255">
    <property type="entry name" value="ABC_MJ0796_LolCDE_FtsE"/>
    <property type="match status" value="1"/>
</dbReference>
<dbReference type="RefSeq" id="WP_197443726.1">
    <property type="nucleotide sequence ID" value="NZ_CP036275.1"/>
</dbReference>
<dbReference type="PROSITE" id="PS00211">
    <property type="entry name" value="ABC_TRANSPORTER_1"/>
    <property type="match status" value="1"/>
</dbReference>
<keyword evidence="6" id="KW-0378">Hydrolase</keyword>
<keyword evidence="2" id="KW-0547">Nucleotide-binding</keyword>
<dbReference type="Gene3D" id="3.40.50.300">
    <property type="entry name" value="P-loop containing nucleotide triphosphate hydrolases"/>
    <property type="match status" value="1"/>
</dbReference>
<dbReference type="FunFam" id="3.40.50.300:FF:000032">
    <property type="entry name" value="Export ABC transporter ATP-binding protein"/>
    <property type="match status" value="1"/>
</dbReference>
<dbReference type="KEGG" id="mri:Mal4_47000"/>
<gene>
    <name evidence="6" type="primary">lolD_5</name>
    <name evidence="6" type="ORF">Mal4_47000</name>
</gene>